<evidence type="ECO:0000256" key="2">
    <source>
        <dbReference type="SAM" id="Phobius"/>
    </source>
</evidence>
<accession>A0A6C0JNS7</accession>
<dbReference type="AlphaFoldDB" id="A0A6C0JNS7"/>
<dbReference type="EMBL" id="MN740657">
    <property type="protein sequence ID" value="QHU06531.1"/>
    <property type="molecule type" value="Genomic_DNA"/>
</dbReference>
<feature type="region of interest" description="Disordered" evidence="1">
    <location>
        <begin position="211"/>
        <end position="237"/>
    </location>
</feature>
<evidence type="ECO:0000313" key="4">
    <source>
        <dbReference type="EMBL" id="QHU06531.1"/>
    </source>
</evidence>
<keyword evidence="2" id="KW-0812">Transmembrane</keyword>
<protein>
    <recommendedName>
        <fullName evidence="3">Minor capsid protein P9 transmembrane helices domain-containing protein</fullName>
    </recommendedName>
</protein>
<evidence type="ECO:0000259" key="3">
    <source>
        <dbReference type="Pfam" id="PF19066"/>
    </source>
</evidence>
<sequence length="237" mass="26452">MPEQIWFKDPMILFQADTWTKFVPTKDMTTAEALNAVLRFSIYFSLMLFVATSVSGYIMAIPIMMVSTMLLYNLFPNGKTIESFIASESKASSEYTMPTKANPFMNVLLTEITDNPDRADAAPTNRRDVKQEVYKSFQATSDIYMDTTDLFDQAQAMRTFHTMQSAKVPNDLDGFKKWLAKDLDAPDYSSAPPARHGKMLSEGYVAAKGSIRSLPNSTDKKLGTVPTGPLPAKRLAK</sequence>
<proteinExistence type="predicted"/>
<name>A0A6C0JNS7_9ZZZZ</name>
<keyword evidence="2" id="KW-0472">Membrane</keyword>
<reference evidence="4" key="1">
    <citation type="journal article" date="2020" name="Nature">
        <title>Giant virus diversity and host interactions through global metagenomics.</title>
        <authorList>
            <person name="Schulz F."/>
            <person name="Roux S."/>
            <person name="Paez-Espino D."/>
            <person name="Jungbluth S."/>
            <person name="Walsh D.A."/>
            <person name="Denef V.J."/>
            <person name="McMahon K.D."/>
            <person name="Konstantinidis K.T."/>
            <person name="Eloe-Fadrosh E.A."/>
            <person name="Kyrpides N.C."/>
            <person name="Woyke T."/>
        </authorList>
    </citation>
    <scope>NUCLEOTIDE SEQUENCE</scope>
    <source>
        <strain evidence="4">GVMAG-S-1035315-10</strain>
    </source>
</reference>
<keyword evidence="2" id="KW-1133">Transmembrane helix</keyword>
<feature type="transmembrane region" description="Helical" evidence="2">
    <location>
        <begin position="42"/>
        <end position="75"/>
    </location>
</feature>
<organism evidence="4">
    <name type="scientific">viral metagenome</name>
    <dbReference type="NCBI Taxonomy" id="1070528"/>
    <lineage>
        <taxon>unclassified sequences</taxon>
        <taxon>metagenomes</taxon>
        <taxon>organismal metagenomes</taxon>
    </lineage>
</organism>
<feature type="domain" description="Minor capsid protein P9 transmembrane helices" evidence="3">
    <location>
        <begin position="5"/>
        <end position="72"/>
    </location>
</feature>
<dbReference type="InterPro" id="IPR043915">
    <property type="entry name" value="P9_TM"/>
</dbReference>
<dbReference type="Pfam" id="PF19066">
    <property type="entry name" value="P9_TM"/>
    <property type="match status" value="1"/>
</dbReference>
<evidence type="ECO:0000256" key="1">
    <source>
        <dbReference type="SAM" id="MobiDB-lite"/>
    </source>
</evidence>